<dbReference type="SMART" id="SM00908">
    <property type="entry name" value="Gal-bind_lectin"/>
    <property type="match status" value="1"/>
</dbReference>
<dbReference type="Pfam" id="PF00337">
    <property type="entry name" value="Gal-bind_lectin"/>
    <property type="match status" value="1"/>
</dbReference>
<keyword evidence="6" id="KW-1185">Reference proteome</keyword>
<keyword evidence="2" id="KW-0677">Repeat</keyword>
<dbReference type="GO" id="GO:0030246">
    <property type="term" value="F:carbohydrate binding"/>
    <property type="evidence" value="ECO:0007669"/>
    <property type="project" value="UniProtKB-UniRule"/>
</dbReference>
<gene>
    <name evidence="5" type="ORF">C0J50_24161</name>
</gene>
<dbReference type="Proteomes" id="UP001205998">
    <property type="component" value="Unassembled WGS sequence"/>
</dbReference>
<dbReference type="Gene3D" id="2.60.120.200">
    <property type="match status" value="1"/>
</dbReference>
<dbReference type="InterPro" id="IPR044156">
    <property type="entry name" value="Galectin-like"/>
</dbReference>
<feature type="non-terminal residue" evidence="5">
    <location>
        <position position="133"/>
    </location>
</feature>
<dbReference type="PANTHER" id="PTHR11346">
    <property type="entry name" value="GALECTIN"/>
    <property type="match status" value="1"/>
</dbReference>
<protein>
    <recommendedName>
        <fullName evidence="3">Galectin</fullName>
    </recommendedName>
</protein>
<dbReference type="SUPFAM" id="SSF49899">
    <property type="entry name" value="Concanavalin A-like lectins/glucanases"/>
    <property type="match status" value="1"/>
</dbReference>
<dbReference type="CDD" id="cd00070">
    <property type="entry name" value="GLECT"/>
    <property type="match status" value="1"/>
</dbReference>
<evidence type="ECO:0000256" key="1">
    <source>
        <dbReference type="ARBA" id="ARBA00022734"/>
    </source>
</evidence>
<comment type="caution">
    <text evidence="5">The sequence shown here is derived from an EMBL/GenBank/DDBJ whole genome shotgun (WGS) entry which is preliminary data.</text>
</comment>
<evidence type="ECO:0000259" key="4">
    <source>
        <dbReference type="PROSITE" id="PS51304"/>
    </source>
</evidence>
<dbReference type="AlphaFoldDB" id="A0AAD5AGI7"/>
<dbReference type="InterPro" id="IPR013320">
    <property type="entry name" value="ConA-like_dom_sf"/>
</dbReference>
<dbReference type="SMART" id="SM00276">
    <property type="entry name" value="GLECT"/>
    <property type="match status" value="1"/>
</dbReference>
<accession>A0AAD5AGI7</accession>
<organism evidence="5 6">
    <name type="scientific">Silurus asotus</name>
    <name type="common">Amur catfish</name>
    <name type="synonym">Parasilurus asotus</name>
    <dbReference type="NCBI Taxonomy" id="30991"/>
    <lineage>
        <taxon>Eukaryota</taxon>
        <taxon>Metazoa</taxon>
        <taxon>Chordata</taxon>
        <taxon>Craniata</taxon>
        <taxon>Vertebrata</taxon>
        <taxon>Euteleostomi</taxon>
        <taxon>Actinopterygii</taxon>
        <taxon>Neopterygii</taxon>
        <taxon>Teleostei</taxon>
        <taxon>Ostariophysi</taxon>
        <taxon>Siluriformes</taxon>
        <taxon>Siluridae</taxon>
        <taxon>Silurus</taxon>
    </lineage>
</organism>
<dbReference type="InterPro" id="IPR001079">
    <property type="entry name" value="Galectin_CRD"/>
</dbReference>
<dbReference type="PROSITE" id="PS51304">
    <property type="entry name" value="GALECTIN"/>
    <property type="match status" value="1"/>
</dbReference>
<evidence type="ECO:0000256" key="2">
    <source>
        <dbReference type="ARBA" id="ARBA00022737"/>
    </source>
</evidence>
<name>A0AAD5AGI7_SILAS</name>
<evidence type="ECO:0000313" key="5">
    <source>
        <dbReference type="EMBL" id="KAI5616324.1"/>
    </source>
</evidence>
<reference evidence="5" key="1">
    <citation type="submission" date="2018-07" db="EMBL/GenBank/DDBJ databases">
        <title>Comparative genomics of catfishes provides insights into carnivory and benthic adaptation.</title>
        <authorList>
            <person name="Zhang Y."/>
            <person name="Wang D."/>
            <person name="Peng Z."/>
            <person name="Zheng S."/>
            <person name="Shao F."/>
            <person name="Tao W."/>
        </authorList>
    </citation>
    <scope>NUCLEOTIDE SEQUENCE</scope>
    <source>
        <strain evidence="5">Chongqing</strain>
    </source>
</reference>
<feature type="non-terminal residue" evidence="5">
    <location>
        <position position="1"/>
    </location>
</feature>
<evidence type="ECO:0000313" key="6">
    <source>
        <dbReference type="Proteomes" id="UP001205998"/>
    </source>
</evidence>
<dbReference type="EMBL" id="MU551741">
    <property type="protein sequence ID" value="KAI5616324.1"/>
    <property type="molecule type" value="Genomic_DNA"/>
</dbReference>
<evidence type="ECO:0000256" key="3">
    <source>
        <dbReference type="RuleBase" id="RU102079"/>
    </source>
</evidence>
<dbReference type="PANTHER" id="PTHR11346:SF32">
    <property type="entry name" value="GALECTIN-4"/>
    <property type="match status" value="1"/>
</dbReference>
<feature type="domain" description="Galectin" evidence="4">
    <location>
        <begin position="4"/>
        <end position="133"/>
    </location>
</feature>
<dbReference type="FunFam" id="2.60.120.200:FF:000124">
    <property type="entry name" value="Galectin-4"/>
    <property type="match status" value="1"/>
</dbReference>
<sequence>IPYVGPIISEGLKPGMALYVQGAVPDNGKQFSINFQTGQSDSDDIAFHFNPRIGQYVHLNSFRNGSWEKKETVPDKPFTKGAAFNMFVTINSEDYEVHVNGVHLCTFKHRVPLENITTLAIFGDISIAIYGFI</sequence>
<keyword evidence="1 3" id="KW-0430">Lectin</keyword>
<proteinExistence type="predicted"/>